<evidence type="ECO:0000256" key="1">
    <source>
        <dbReference type="SAM" id="Coils"/>
    </source>
</evidence>
<keyword evidence="1" id="KW-0175">Coiled coil</keyword>
<evidence type="ECO:0000313" key="2">
    <source>
        <dbReference type="EMBL" id="CDR33459.1"/>
    </source>
</evidence>
<comment type="caution">
    <text evidence="2">The sequence shown here is derived from an EMBL/GenBank/DDBJ whole genome shotgun (WGS) entry which is preliminary data.</text>
</comment>
<protein>
    <submittedName>
        <fullName evidence="2">Uncharacterized protein</fullName>
    </submittedName>
</protein>
<dbReference type="RefSeq" id="WP_041016946.1">
    <property type="nucleotide sequence ID" value="NZ_CCEJ010000003.1"/>
</dbReference>
<dbReference type="eggNOG" id="COG1196">
    <property type="taxonomic scope" value="Bacteria"/>
</dbReference>
<organism evidence="2 3">
    <name type="scientific">Candidatus Criblamydia sequanensis CRIB-18</name>
    <dbReference type="NCBI Taxonomy" id="1437425"/>
    <lineage>
        <taxon>Bacteria</taxon>
        <taxon>Pseudomonadati</taxon>
        <taxon>Chlamydiota</taxon>
        <taxon>Chlamydiia</taxon>
        <taxon>Parachlamydiales</taxon>
        <taxon>Candidatus Criblamydiaceae</taxon>
        <taxon>Candidatus Criblamydia</taxon>
    </lineage>
</organism>
<dbReference type="AlphaFoldDB" id="A0A090DXA8"/>
<dbReference type="STRING" id="1437425.CSEC_0626"/>
<feature type="coiled-coil region" evidence="1">
    <location>
        <begin position="353"/>
        <end position="390"/>
    </location>
</feature>
<evidence type="ECO:0000313" key="3">
    <source>
        <dbReference type="Proteomes" id="UP000031552"/>
    </source>
</evidence>
<sequence>MQMDRTGAFTPSQVTVLPRESVAEREVLHLRLQSRAQTESEGEKELFQSATFSIEELQEAEINATEEKLEAEYSKLIRMAEIVAPIAERLAENPVDTTLSVASLATAIFALSAGTALPLAGALVAGSAALYKLKEILSKPKATPVLERIESAIASAEVLKQIQDQALFGMSEVDQQLKHLEEQAIKVEEQQRELEELISSGKVELNEETRALLEKNKATLLKFRKVQKQMAYSNRILGEGMMQIQRLIENQDRLAKFFNEELNPKQSPEEIAAALKKFRASILEGQEESRAALRSIREGRKLLSQAQSDSNEVFNEILDLSKAMGEVFGRAMAKWEMAEKFAAEQALAQAVMRQGIQNARVNNEENIERLRNAQAVNQEIIRELQEAKNNASMQFGLKTMVFGLAAAAAATPFTGPLGGFAAGLGAAGLVHNRDEVGQLARQGVNLIRGAQEPVNQEADIHARGFSLTWGNNTGYFNSYYHKREKSRTVGTLDFRVGNVSFSCPFDLNKEEAITKVDQKALLDLLTKELEENPSVASEILSLIDDLNNITIDRRYPDEITRGLIIPRHQNKTGLIGTGVLFKNLQLDAEKKAGQ</sequence>
<reference evidence="2" key="2">
    <citation type="submission" date="2014-09" db="EMBL/GenBank/DDBJ databases">
        <title>Criblamydia sequanensis harbors a mega-plasmid encoding arsenite resistance.</title>
        <authorList>
            <person name="Bertelli C."/>
            <person name="Goesmann A."/>
            <person name="Greub G."/>
        </authorList>
    </citation>
    <scope>NUCLEOTIDE SEQUENCE [LARGE SCALE GENOMIC DNA]</scope>
    <source>
        <strain evidence="2">CRIB-18</strain>
    </source>
</reference>
<gene>
    <name evidence="2" type="ORF">CSEC_0626</name>
</gene>
<name>A0A090DXA8_9BACT</name>
<dbReference type="EMBL" id="CCEJ010000003">
    <property type="protein sequence ID" value="CDR33459.1"/>
    <property type="molecule type" value="Genomic_DNA"/>
</dbReference>
<keyword evidence="3" id="KW-1185">Reference proteome</keyword>
<dbReference type="Proteomes" id="UP000031552">
    <property type="component" value="Unassembled WGS sequence"/>
</dbReference>
<reference evidence="2" key="1">
    <citation type="submission" date="2013-12" db="EMBL/GenBank/DDBJ databases">
        <authorList>
            <person name="Linke B."/>
        </authorList>
    </citation>
    <scope>NUCLEOTIDE SEQUENCE [LARGE SCALE GENOMIC DNA]</scope>
    <source>
        <strain evidence="2">CRIB-18</strain>
    </source>
</reference>
<feature type="coiled-coil region" evidence="1">
    <location>
        <begin position="170"/>
        <end position="200"/>
    </location>
</feature>
<proteinExistence type="predicted"/>
<accession>A0A090DXA8</accession>